<dbReference type="EMBL" id="SNYV01000011">
    <property type="protein sequence ID" value="TDQ79576.1"/>
    <property type="molecule type" value="Genomic_DNA"/>
</dbReference>
<accession>A0A4R6WSA6</accession>
<keyword evidence="2" id="KW-1185">Reference proteome</keyword>
<organism evidence="1 2">
    <name type="scientific">Sphingobacterium yanglingense</name>
    <dbReference type="NCBI Taxonomy" id="1437280"/>
    <lineage>
        <taxon>Bacteria</taxon>
        <taxon>Pseudomonadati</taxon>
        <taxon>Bacteroidota</taxon>
        <taxon>Sphingobacteriia</taxon>
        <taxon>Sphingobacteriales</taxon>
        <taxon>Sphingobacteriaceae</taxon>
        <taxon>Sphingobacterium</taxon>
    </lineage>
</organism>
<dbReference type="AlphaFoldDB" id="A0A4R6WSA6"/>
<sequence>MLFVAVATLVGCKKDEESSILINATSTIEDNQMSSILKHNYIDANIAFIPANEFPVSHNKEIVQGLISNAKYKSVNGYQYKEYIPKGEYVVLMQVSDGIYSSLSSVYTFKKVSTLNEKGSFNNVMVFSIKRDGDYQVWVDKYKD</sequence>
<protein>
    <submittedName>
        <fullName evidence="1">Uncharacterized protein</fullName>
    </submittedName>
</protein>
<gene>
    <name evidence="1" type="ORF">CLV99_1021</name>
</gene>
<reference evidence="1 2" key="1">
    <citation type="submission" date="2019-03" db="EMBL/GenBank/DDBJ databases">
        <title>Genomic Encyclopedia of Archaeal and Bacterial Type Strains, Phase II (KMG-II): from individual species to whole genera.</title>
        <authorList>
            <person name="Goeker M."/>
        </authorList>
    </citation>
    <scope>NUCLEOTIDE SEQUENCE [LARGE SCALE GENOMIC DNA]</scope>
    <source>
        <strain evidence="1 2">DSM 28353</strain>
    </source>
</reference>
<evidence type="ECO:0000313" key="1">
    <source>
        <dbReference type="EMBL" id="TDQ79576.1"/>
    </source>
</evidence>
<comment type="caution">
    <text evidence="1">The sequence shown here is derived from an EMBL/GenBank/DDBJ whole genome shotgun (WGS) entry which is preliminary data.</text>
</comment>
<proteinExistence type="predicted"/>
<dbReference type="Proteomes" id="UP000295292">
    <property type="component" value="Unassembled WGS sequence"/>
</dbReference>
<name>A0A4R6WSA6_9SPHI</name>
<evidence type="ECO:0000313" key="2">
    <source>
        <dbReference type="Proteomes" id="UP000295292"/>
    </source>
</evidence>